<dbReference type="AlphaFoldDB" id="A0A5B7LJR0"/>
<organism evidence="2">
    <name type="scientific">Papaver somniferum</name>
    <name type="common">Opium poppy</name>
    <dbReference type="NCBI Taxonomy" id="3469"/>
    <lineage>
        <taxon>Eukaryota</taxon>
        <taxon>Viridiplantae</taxon>
        <taxon>Streptophyta</taxon>
        <taxon>Embryophyta</taxon>
        <taxon>Tracheophyta</taxon>
        <taxon>Spermatophyta</taxon>
        <taxon>Magnoliopsida</taxon>
        <taxon>Ranunculales</taxon>
        <taxon>Papaveraceae</taxon>
        <taxon>Papaveroideae</taxon>
        <taxon>Papaver</taxon>
    </lineage>
</organism>
<accession>A0A5B7LJR0</accession>
<evidence type="ECO:0000256" key="1">
    <source>
        <dbReference type="SAM" id="MobiDB-lite"/>
    </source>
</evidence>
<evidence type="ECO:0000313" key="2">
    <source>
        <dbReference type="EMBL" id="QBG82597.1"/>
    </source>
</evidence>
<dbReference type="EMBL" id="MH838000">
    <property type="protein sequence ID" value="QBG82597.1"/>
    <property type="molecule type" value="Genomic_DNA"/>
</dbReference>
<sequence>MTNPRRTLRQIAHIQQKVVKKNFKLYKEGSETKGPTTVLKYRPTPTVDAWNNRHEERYQLAVGEAIPCNNTKEAIADYMGWYSHFGHPYVINNDPEAQPYIQEVMAQRKAVDETKEKKSLFGLTWKKLYFMSEQRGQALENSMTSCIRRNGVLKAREQKILQDQIRNMHNPNMVEMYEGLVTDEKGLKRSRNSLGGEGSSRHQSSSSSEETNDEEVVHGVVTSQRGGRGRGSRGGRRDGPKTRDGGPKNRGGGSTNKRGRGGRHA</sequence>
<feature type="compositionally biased region" description="Basic and acidic residues" evidence="1">
    <location>
        <begin position="235"/>
        <end position="247"/>
    </location>
</feature>
<protein>
    <submittedName>
        <fullName evidence="2">Serine/threonine-protein phosphatase 7 long form homolog</fullName>
    </submittedName>
</protein>
<feature type="region of interest" description="Disordered" evidence="1">
    <location>
        <begin position="188"/>
        <end position="265"/>
    </location>
</feature>
<reference evidence="2" key="1">
    <citation type="journal article" date="2019" name="Plant Physiol.">
        <title>Purine permease-type benzylisoquinoline alkaloid transporters in opium poppy.</title>
        <authorList>
            <person name="Dastmalchi M."/>
            <person name="Chang L."/>
            <person name="Chen R."/>
            <person name="Yu L."/>
            <person name="Chen X."/>
            <person name="Hagel J."/>
            <person name="Facchini P.J."/>
        </authorList>
    </citation>
    <scope>NUCLEOTIDE SEQUENCE</scope>
</reference>
<name>A0A5B7LJR0_PAPSO</name>
<proteinExistence type="predicted"/>